<dbReference type="GO" id="GO:0003677">
    <property type="term" value="F:DNA binding"/>
    <property type="evidence" value="ECO:0007669"/>
    <property type="project" value="UniProtKB-KW"/>
</dbReference>
<evidence type="ECO:0000256" key="3">
    <source>
        <dbReference type="SAM" id="MobiDB-lite"/>
    </source>
</evidence>
<dbReference type="Gene3D" id="1.10.10.60">
    <property type="entry name" value="Homeodomain-like"/>
    <property type="match status" value="1"/>
</dbReference>
<dbReference type="InterPro" id="IPR009057">
    <property type="entry name" value="Homeodomain-like_sf"/>
</dbReference>
<gene>
    <name evidence="5" type="ORF">GOP47_0000621</name>
</gene>
<dbReference type="SUPFAM" id="SSF46689">
    <property type="entry name" value="Homeodomain-like"/>
    <property type="match status" value="1"/>
</dbReference>
<dbReference type="OrthoDB" id="1920276at2759"/>
<comment type="caution">
    <text evidence="5">The sequence shown here is derived from an EMBL/GenBank/DDBJ whole genome shotgun (WGS) entry which is preliminary data.</text>
</comment>
<feature type="region of interest" description="Disordered" evidence="3">
    <location>
        <begin position="784"/>
        <end position="808"/>
    </location>
</feature>
<sequence length="1352" mass="147278">MPLCRFFPRSISRLWLFSYLRSLFNDTIAMDTGLTERPQPVGAGELVLLGQPKGETDVSSDVCAVKNEQQEAVEPISSRRPHEGNETCSVDSHGLQNALDKQGRLEELRRPNFHILRSILDAQREKINEQLQELHKVVVLQCRITGTNPLAQEMAAVVLGKRVGKKFGDSLTPKALKCLYNVFSIKDTITKKEAREISMLCGATVTQVREFFAGQRSRVRKVVLSSHIEQGSDPLCPRTQSIQLEQPPLVGSHSGENVPLSCSQQVPGNEGSHLVLLETFRGKPDGILSKLYAVEKAEHLINVMHKESTFTGQSQLAQVIMQAHDSVLRCFIARGGLQQIIRWLIQAAAEEQTSLIRLILKAITQFPLGSALPRHMSLLLQTVNKLRFYRAQDVASRARLLLSRWSRFCKSTQNGKLGISTGIARSSQPGQKRSRDCAHTSTVDDASKKKAKAGSVAVESGQMPDVVSSSLTEDKSVQERQKPETVTEINNTRKRLGSFSIQGDRAKEKRKVQLFEETRAPTRRRDLEVTKSSNFDSPSRPLSADDIKKAKIRAYFLNNSKAEKPSSSKLDGSMTLDLSTVSFERGKKRISGSFGHCIGRQEISARESCLGGACSSIEKGLHEPTVKCEITPKVCDDFPGQCTGAAPAVDAKAKAAQDLHIQSHESAESQMLNESELSAGGFIMDVEQSERCAEENAMDMIPSIPWTLPPGIALDPRWKIAMGEHSTEIRSETRRLSTVLEATYPSPHCIPSNPAEPAERICLFVDDTLVPEILLEAVDEESLERDCSLQSPRDAEPAEVHGGETDCQNLDTHTDVNASKDIPNSSILGISGSNGLEMVIEDAQLSRIEDNQVSSGSVTAHSDGIKPAEKVNGITDAVKNVCVFPSKVTPATSLYQACAEARRIEFPYTEAYEQAYNTAFVQPRNLEGNSVFKDQTTVVASSTIKASSTLEPSVKEEVSSGAQIDRDCLKETDQVASPSSDNNNSGVDLSELSKETCLDMLNIVLQQLADNAKGSGADLELLSVFLKNPQLVYSLMSSQSESLGQGLPMTFTGSNLGEIISSSTIGSLGNQLEELVGRNIGQVANSVRELARAGCYTGEIRQPVITPPITVGPQSHPLLASSVPRPLAAIEPAIQLPSNQSKVIDATQQYLRHPSIQEHSSSRSLDYDWSQPYDYPTGCMQQGTGLARHSAHSSSTIDRSSTTNTYSQPTGYTQAYVARASQLPSSILQTDQRVQSSIPMHIGGLGQLTTSMMHAERQEERATSRRNGFCAVDVPTTQLLPNSLVSRAAGISDGLLPAPDMPVNNHRVHPSKVIHESHSLHGGPAFSPLSHAPVGHQVSGKSQPVETSIISL</sequence>
<evidence type="ECO:0000256" key="1">
    <source>
        <dbReference type="ARBA" id="ARBA00004123"/>
    </source>
</evidence>
<dbReference type="SMART" id="SM00389">
    <property type="entry name" value="HOX"/>
    <property type="match status" value="1"/>
</dbReference>
<evidence type="ECO:0000256" key="2">
    <source>
        <dbReference type="ARBA" id="ARBA00023125"/>
    </source>
</evidence>
<evidence type="ECO:0000313" key="5">
    <source>
        <dbReference type="EMBL" id="KAI5084452.1"/>
    </source>
</evidence>
<feature type="region of interest" description="Disordered" evidence="3">
    <location>
        <begin position="1184"/>
        <end position="1208"/>
    </location>
</feature>
<dbReference type="GO" id="GO:0005634">
    <property type="term" value="C:nucleus"/>
    <property type="evidence" value="ECO:0007669"/>
    <property type="project" value="UniProtKB-SubCell"/>
</dbReference>
<feature type="compositionally biased region" description="Polar residues" evidence="3">
    <location>
        <begin position="1192"/>
        <end position="1208"/>
    </location>
</feature>
<feature type="compositionally biased region" description="Basic and acidic residues" evidence="3">
    <location>
        <begin position="793"/>
        <end position="804"/>
    </location>
</feature>
<protein>
    <recommendedName>
        <fullName evidence="4">Homeobox domain-containing protein</fullName>
    </recommendedName>
</protein>
<accession>A0A9D4VDW0</accession>
<proteinExistence type="predicted"/>
<reference evidence="5" key="1">
    <citation type="submission" date="2021-01" db="EMBL/GenBank/DDBJ databases">
        <title>Adiantum capillus-veneris genome.</title>
        <authorList>
            <person name="Fang Y."/>
            <person name="Liao Q."/>
        </authorList>
    </citation>
    <scope>NUCLEOTIDE SEQUENCE</scope>
    <source>
        <strain evidence="5">H3</strain>
        <tissue evidence="5">Leaf</tissue>
    </source>
</reference>
<evidence type="ECO:0000313" key="6">
    <source>
        <dbReference type="Proteomes" id="UP000886520"/>
    </source>
</evidence>
<keyword evidence="6" id="KW-1185">Reference proteome</keyword>
<feature type="region of interest" description="Disordered" evidence="3">
    <location>
        <begin position="419"/>
        <end position="485"/>
    </location>
</feature>
<feature type="region of interest" description="Disordered" evidence="3">
    <location>
        <begin position="1317"/>
        <end position="1352"/>
    </location>
</feature>
<keyword evidence="2" id="KW-0238">DNA-binding</keyword>
<evidence type="ECO:0000259" key="4">
    <source>
        <dbReference type="SMART" id="SM00389"/>
    </source>
</evidence>
<feature type="compositionally biased region" description="Basic and acidic residues" evidence="3">
    <location>
        <begin position="472"/>
        <end position="485"/>
    </location>
</feature>
<name>A0A9D4VDW0_ADICA</name>
<dbReference type="PANTHER" id="PTHR33400:SF6">
    <property type="entry name" value="HOMEOBOX PROTEIN LUMINIDEPENDENS"/>
    <property type="match status" value="1"/>
</dbReference>
<comment type="subcellular location">
    <subcellularLocation>
        <location evidence="1">Nucleus</location>
    </subcellularLocation>
</comment>
<dbReference type="InterPro" id="IPR001356">
    <property type="entry name" value="HD"/>
</dbReference>
<feature type="domain" description="Homeobox" evidence="4">
    <location>
        <begin position="164"/>
        <end position="226"/>
    </location>
</feature>
<dbReference type="EMBL" id="JABFUD020000001">
    <property type="protein sequence ID" value="KAI5084452.1"/>
    <property type="molecule type" value="Genomic_DNA"/>
</dbReference>
<dbReference type="PANTHER" id="PTHR33400">
    <property type="entry name" value="ZINC FINGER CCCH DOMAIN-CONTAINING PROTEIN 6-RELATED"/>
    <property type="match status" value="1"/>
</dbReference>
<dbReference type="Proteomes" id="UP000886520">
    <property type="component" value="Chromosome 1"/>
</dbReference>
<feature type="compositionally biased region" description="Polar residues" evidence="3">
    <location>
        <begin position="1339"/>
        <end position="1352"/>
    </location>
</feature>
<organism evidence="5 6">
    <name type="scientific">Adiantum capillus-veneris</name>
    <name type="common">Maidenhair fern</name>
    <dbReference type="NCBI Taxonomy" id="13818"/>
    <lineage>
        <taxon>Eukaryota</taxon>
        <taxon>Viridiplantae</taxon>
        <taxon>Streptophyta</taxon>
        <taxon>Embryophyta</taxon>
        <taxon>Tracheophyta</taxon>
        <taxon>Polypodiopsida</taxon>
        <taxon>Polypodiidae</taxon>
        <taxon>Polypodiales</taxon>
        <taxon>Pteridineae</taxon>
        <taxon>Pteridaceae</taxon>
        <taxon>Vittarioideae</taxon>
        <taxon>Adiantum</taxon>
    </lineage>
</organism>